<comment type="function">
    <text evidence="2">May mediate accelerated ATP-independent bidirectional transbilayer migration of phospholipids upon binding calcium ions that results in a loss of phospholipid asymmetry in the plasma membrane.</text>
</comment>
<proteinExistence type="inferred from homology"/>
<keyword evidence="4" id="KW-1185">Reference proteome</keyword>
<comment type="caution">
    <text evidence="3">The sequence shown here is derived from an EMBL/GenBank/DDBJ whole genome shotgun (WGS) entry which is preliminary data.</text>
</comment>
<keyword evidence="2" id="KW-0106">Calcium</keyword>
<organism evidence="3 4">
    <name type="scientific">Orchesella dallaii</name>
    <dbReference type="NCBI Taxonomy" id="48710"/>
    <lineage>
        <taxon>Eukaryota</taxon>
        <taxon>Metazoa</taxon>
        <taxon>Ecdysozoa</taxon>
        <taxon>Arthropoda</taxon>
        <taxon>Hexapoda</taxon>
        <taxon>Collembola</taxon>
        <taxon>Entomobryomorpha</taxon>
        <taxon>Entomobryoidea</taxon>
        <taxon>Orchesellidae</taxon>
        <taxon>Orchesellinae</taxon>
        <taxon>Orchesella</taxon>
    </lineage>
</organism>
<comment type="cofactor">
    <cofactor evidence="2">
        <name>Ca(2+)</name>
        <dbReference type="ChEBI" id="CHEBI:29108"/>
    </cofactor>
</comment>
<dbReference type="PANTHER" id="PTHR23248">
    <property type="entry name" value="PHOSPHOLIPID SCRAMBLASE-RELATED"/>
    <property type="match status" value="1"/>
</dbReference>
<dbReference type="PANTHER" id="PTHR23248:SF9">
    <property type="entry name" value="PHOSPHOLIPID SCRAMBLASE"/>
    <property type="match status" value="1"/>
</dbReference>
<gene>
    <name evidence="3" type="ORF">ODALV1_LOCUS7368</name>
</gene>
<dbReference type="InterPro" id="IPR005552">
    <property type="entry name" value="Scramblase"/>
</dbReference>
<dbReference type="Proteomes" id="UP001642540">
    <property type="component" value="Unassembled WGS sequence"/>
</dbReference>
<dbReference type="EMBL" id="CAXLJM020000023">
    <property type="protein sequence ID" value="CAL8089424.1"/>
    <property type="molecule type" value="Genomic_DNA"/>
</dbReference>
<name>A0ABP1Q4X3_9HEXA</name>
<evidence type="ECO:0000313" key="3">
    <source>
        <dbReference type="EMBL" id="CAL8089424.1"/>
    </source>
</evidence>
<accession>A0ABP1Q4X3</accession>
<sequence>MNRVMIHPSPGSPYKGKVSVVLQEPTDKQGSEYLTPDSIPSIPIQERRLSSANVDLCLETALKGNQHLFIKQAVVAAEFFLNAANKYEILNSSGDRLLLVAETTDLFTRLCYGGWQPFQLSVYRARPLITLDPNPREQRKEKFIEVLRFEGNPGACGNMGYINVTDGRKALGSVQQLKKYSRALYSVRDSEGNEILQIKGPEMCMCCISFLSCRSMAHVEFEIINTENVAVGRIAKQWGGIAREVFTKADIWGLKYATDMSLDTKSVLLAAVFLIDFQYFER</sequence>
<protein>
    <recommendedName>
        <fullName evidence="2">Phospholipid scramblase</fullName>
    </recommendedName>
</protein>
<keyword evidence="2" id="KW-0564">Palmitate</keyword>
<keyword evidence="2" id="KW-0449">Lipoprotein</keyword>
<reference evidence="3 4" key="1">
    <citation type="submission" date="2024-08" db="EMBL/GenBank/DDBJ databases">
        <authorList>
            <person name="Cucini C."/>
            <person name="Frati F."/>
        </authorList>
    </citation>
    <scope>NUCLEOTIDE SEQUENCE [LARGE SCALE GENOMIC DNA]</scope>
</reference>
<dbReference type="Pfam" id="PF03803">
    <property type="entry name" value="Scramblase"/>
    <property type="match status" value="1"/>
</dbReference>
<comment type="similarity">
    <text evidence="1 2">Belongs to the phospholipid scramblase family.</text>
</comment>
<evidence type="ECO:0000256" key="2">
    <source>
        <dbReference type="RuleBase" id="RU363116"/>
    </source>
</evidence>
<evidence type="ECO:0000313" key="4">
    <source>
        <dbReference type="Proteomes" id="UP001642540"/>
    </source>
</evidence>
<evidence type="ECO:0000256" key="1">
    <source>
        <dbReference type="ARBA" id="ARBA00005350"/>
    </source>
</evidence>